<feature type="domain" description="Fibronectin type-III" evidence="2">
    <location>
        <begin position="29"/>
        <end position="124"/>
    </location>
</feature>
<evidence type="ECO:0000313" key="4">
    <source>
        <dbReference type="RefSeq" id="XP_017330881.1"/>
    </source>
</evidence>
<dbReference type="InterPro" id="IPR003961">
    <property type="entry name" value="FN3_dom"/>
</dbReference>
<dbReference type="PRINTS" id="PR01415">
    <property type="entry name" value="ANKYRIN"/>
</dbReference>
<dbReference type="CTD" id="92565"/>
<feature type="repeat" description="ANK" evidence="1">
    <location>
        <begin position="160"/>
        <end position="192"/>
    </location>
</feature>
<evidence type="ECO:0000313" key="3">
    <source>
        <dbReference type="Proteomes" id="UP000221080"/>
    </source>
</evidence>
<keyword evidence="1" id="KW-0040">ANK repeat</keyword>
<dbReference type="InterPro" id="IPR013783">
    <property type="entry name" value="Ig-like_fold"/>
</dbReference>
<dbReference type="SMART" id="SM00248">
    <property type="entry name" value="ANK"/>
    <property type="match status" value="5"/>
</dbReference>
<reference evidence="3" key="1">
    <citation type="journal article" date="2016" name="Nat. Commun.">
        <title>The channel catfish genome sequence provides insights into the evolution of scale formation in teleosts.</title>
        <authorList>
            <person name="Liu Z."/>
            <person name="Liu S."/>
            <person name="Yao J."/>
            <person name="Bao L."/>
            <person name="Zhang J."/>
            <person name="Li Y."/>
            <person name="Jiang C."/>
            <person name="Sun L."/>
            <person name="Wang R."/>
            <person name="Zhang Y."/>
            <person name="Zhou T."/>
            <person name="Zeng Q."/>
            <person name="Fu Q."/>
            <person name="Gao S."/>
            <person name="Li N."/>
            <person name="Koren S."/>
            <person name="Jiang Y."/>
            <person name="Zimin A."/>
            <person name="Xu P."/>
            <person name="Phillippy A.M."/>
            <person name="Geng X."/>
            <person name="Song L."/>
            <person name="Sun F."/>
            <person name="Li C."/>
            <person name="Wang X."/>
            <person name="Chen A."/>
            <person name="Jin Y."/>
            <person name="Yuan Z."/>
            <person name="Yang Y."/>
            <person name="Tan S."/>
            <person name="Peatman E."/>
            <person name="Lu J."/>
            <person name="Qin Z."/>
            <person name="Dunham R."/>
            <person name="Li Z."/>
            <person name="Sonstegard T."/>
            <person name="Feng J."/>
            <person name="Danzmann R.G."/>
            <person name="Schroeder S."/>
            <person name="Scheffler B."/>
            <person name="Duke M.V."/>
            <person name="Ballard L."/>
            <person name="Kucuktas H."/>
            <person name="Kaltenboeck L."/>
            <person name="Liu H."/>
            <person name="Armbruster J."/>
            <person name="Xie Y."/>
            <person name="Kirby M.L."/>
            <person name="Tian Y."/>
            <person name="Flanagan M.E."/>
            <person name="Mu W."/>
            <person name="Waldbieser G.C."/>
        </authorList>
    </citation>
    <scope>NUCLEOTIDE SEQUENCE [LARGE SCALE GENOMIC DNA]</scope>
    <source>
        <strain evidence="3">SDA103</strain>
    </source>
</reference>
<dbReference type="PROSITE" id="PS50853">
    <property type="entry name" value="FN3"/>
    <property type="match status" value="1"/>
</dbReference>
<accession>A0A2D0RL57</accession>
<dbReference type="OMA" id="NFGHRLR"/>
<dbReference type="Pfam" id="PF13857">
    <property type="entry name" value="Ank_5"/>
    <property type="match status" value="1"/>
</dbReference>
<gene>
    <name evidence="4" type="primary">fank1</name>
</gene>
<dbReference type="Gene3D" id="1.25.40.20">
    <property type="entry name" value="Ankyrin repeat-containing domain"/>
    <property type="match status" value="2"/>
</dbReference>
<sequence>MKKTSAFKTYKHYKESSMNPDSVIGDPVSPEVLVVEKVSHHNIELTWRAAQEDRSGPNENWTRFAVEQMDAKTNTYSTIYIGYGTHHIVEELEPCTVYWFRLRISRPNGECCLTPAVSASTSREPLYGKQLYQAVKRNDEEELSKVLQSGTVNVNICVELGLTPLMVAAQKGFSRMVHKLVEHGADIHMKNGSGKDALMMACFAGHLDIVKYLREFGATWQSRDMCGLTPLHWATDGEHLPVIEYMIQDGCELDVMDVSQWTPLMRVSVVTGNAAVASLLIQAGADVNVRDKHGKTPLMVAVLNNHEQLVKLLLDSGADRHVKNDFGSGLAEMAKAFGNQNIIDLLEGRNTL</sequence>
<dbReference type="PANTHER" id="PTHR24183">
    <property type="entry name" value="FIBRONECTIN TYPE 3 AND ANKYRIN REPEAT DOMAINS PROTEIN 1"/>
    <property type="match status" value="1"/>
</dbReference>
<name>A0A2D0RL57_ICTPU</name>
<feature type="repeat" description="ANK" evidence="1">
    <location>
        <begin position="293"/>
        <end position="325"/>
    </location>
</feature>
<dbReference type="PANTHER" id="PTHR24183:SF1">
    <property type="entry name" value="FIBRONECTIN TYPE 3 AND ANKYRIN REPEAT DOMAINS PROTEIN 1"/>
    <property type="match status" value="1"/>
</dbReference>
<dbReference type="InterPro" id="IPR036770">
    <property type="entry name" value="Ankyrin_rpt-contain_sf"/>
</dbReference>
<protein>
    <submittedName>
        <fullName evidence="4">Fibronectin type 3 and ankyrin repeat domains protein 1</fullName>
    </submittedName>
</protein>
<dbReference type="Proteomes" id="UP000221080">
    <property type="component" value="Chromosome 9"/>
</dbReference>
<dbReference type="KEGG" id="ipu:108269479"/>
<feature type="repeat" description="ANK" evidence="1">
    <location>
        <begin position="226"/>
        <end position="258"/>
    </location>
</feature>
<dbReference type="Gene3D" id="2.60.40.10">
    <property type="entry name" value="Immunoglobulins"/>
    <property type="match status" value="1"/>
</dbReference>
<feature type="repeat" description="ANK" evidence="1">
    <location>
        <begin position="193"/>
        <end position="225"/>
    </location>
</feature>
<dbReference type="GO" id="GO:0042981">
    <property type="term" value="P:regulation of apoptotic process"/>
    <property type="evidence" value="ECO:0007669"/>
    <property type="project" value="TreeGrafter"/>
</dbReference>
<dbReference type="SUPFAM" id="SSF48403">
    <property type="entry name" value="Ankyrin repeat"/>
    <property type="match status" value="1"/>
</dbReference>
<dbReference type="InterPro" id="IPR036116">
    <property type="entry name" value="FN3_sf"/>
</dbReference>
<dbReference type="SMART" id="SM00060">
    <property type="entry name" value="FN3"/>
    <property type="match status" value="1"/>
</dbReference>
<dbReference type="RefSeq" id="XP_017330881.1">
    <property type="nucleotide sequence ID" value="XM_017475392.3"/>
</dbReference>
<proteinExistence type="predicted"/>
<evidence type="ECO:0000259" key="2">
    <source>
        <dbReference type="PROSITE" id="PS50853"/>
    </source>
</evidence>
<dbReference type="GO" id="GO:0005634">
    <property type="term" value="C:nucleus"/>
    <property type="evidence" value="ECO:0007669"/>
    <property type="project" value="TreeGrafter"/>
</dbReference>
<evidence type="ECO:0000256" key="1">
    <source>
        <dbReference type="PROSITE-ProRule" id="PRU00023"/>
    </source>
</evidence>
<feature type="repeat" description="ANK" evidence="1">
    <location>
        <begin position="265"/>
        <end position="292"/>
    </location>
</feature>
<dbReference type="STRING" id="7998.ENSIPUP00000030337"/>
<dbReference type="OrthoDB" id="9995210at2759"/>
<dbReference type="SUPFAM" id="SSF49265">
    <property type="entry name" value="Fibronectin type III"/>
    <property type="match status" value="1"/>
</dbReference>
<dbReference type="InterPro" id="IPR002110">
    <property type="entry name" value="Ankyrin_rpt"/>
</dbReference>
<organism evidence="3 4">
    <name type="scientific">Ictalurus punctatus</name>
    <name type="common">Channel catfish</name>
    <name type="synonym">Silurus punctatus</name>
    <dbReference type="NCBI Taxonomy" id="7998"/>
    <lineage>
        <taxon>Eukaryota</taxon>
        <taxon>Metazoa</taxon>
        <taxon>Chordata</taxon>
        <taxon>Craniata</taxon>
        <taxon>Vertebrata</taxon>
        <taxon>Euteleostomi</taxon>
        <taxon>Actinopterygii</taxon>
        <taxon>Neopterygii</taxon>
        <taxon>Teleostei</taxon>
        <taxon>Ostariophysi</taxon>
        <taxon>Siluriformes</taxon>
        <taxon>Ictaluridae</taxon>
        <taxon>Ictalurus</taxon>
    </lineage>
</organism>
<dbReference type="PROSITE" id="PS50297">
    <property type="entry name" value="ANK_REP_REGION"/>
    <property type="match status" value="4"/>
</dbReference>
<reference evidence="4" key="2">
    <citation type="submission" date="2025-08" db="UniProtKB">
        <authorList>
            <consortium name="RefSeq"/>
        </authorList>
    </citation>
    <scope>IDENTIFICATION</scope>
    <source>
        <tissue evidence="4">Blood</tissue>
    </source>
</reference>
<dbReference type="AlphaFoldDB" id="A0A2D0RL57"/>
<keyword evidence="3" id="KW-1185">Reference proteome</keyword>
<dbReference type="PROSITE" id="PS50088">
    <property type="entry name" value="ANK_REPEAT"/>
    <property type="match status" value="5"/>
</dbReference>
<dbReference type="CDD" id="cd00063">
    <property type="entry name" value="FN3"/>
    <property type="match status" value="1"/>
</dbReference>
<dbReference type="Pfam" id="PF12796">
    <property type="entry name" value="Ank_2"/>
    <property type="match status" value="1"/>
</dbReference>
<dbReference type="GeneID" id="108269479"/>